<dbReference type="EMBL" id="MN739403">
    <property type="protein sequence ID" value="QHT02915.1"/>
    <property type="molecule type" value="Genomic_DNA"/>
</dbReference>
<name>A0A6C0CH85_9ZZZZ</name>
<organism evidence="1">
    <name type="scientific">viral metagenome</name>
    <dbReference type="NCBI Taxonomy" id="1070528"/>
    <lineage>
        <taxon>unclassified sequences</taxon>
        <taxon>metagenomes</taxon>
        <taxon>organismal metagenomes</taxon>
    </lineage>
</organism>
<accession>A0A6C0CH85</accession>
<dbReference type="AlphaFoldDB" id="A0A6C0CH85"/>
<sequence>MFGSNGLLRHLNNYKLQLYDAIVYYDFINESVKDQTMKDKLEEDIHNGKYSYIKYINDECERKDIESIEIVKNDYKIVSDKIKYVNMINDHERKINILRYCVISLTFVSCYLLLKK</sequence>
<protein>
    <submittedName>
        <fullName evidence="1">Uncharacterized protein</fullName>
    </submittedName>
</protein>
<evidence type="ECO:0000313" key="1">
    <source>
        <dbReference type="EMBL" id="QHT02915.1"/>
    </source>
</evidence>
<proteinExistence type="predicted"/>
<reference evidence="1" key="1">
    <citation type="journal article" date="2020" name="Nature">
        <title>Giant virus diversity and host interactions through global metagenomics.</title>
        <authorList>
            <person name="Schulz F."/>
            <person name="Roux S."/>
            <person name="Paez-Espino D."/>
            <person name="Jungbluth S."/>
            <person name="Walsh D.A."/>
            <person name="Denef V.J."/>
            <person name="McMahon K.D."/>
            <person name="Konstantinidis K.T."/>
            <person name="Eloe-Fadrosh E.A."/>
            <person name="Kyrpides N.C."/>
            <person name="Woyke T."/>
        </authorList>
    </citation>
    <scope>NUCLEOTIDE SEQUENCE</scope>
    <source>
        <strain evidence="1">GVMAG-M-3300020727-4</strain>
    </source>
</reference>